<organism evidence="1 2">
    <name type="scientific">Hyalomma asiaticum</name>
    <name type="common">Tick</name>
    <dbReference type="NCBI Taxonomy" id="266040"/>
    <lineage>
        <taxon>Eukaryota</taxon>
        <taxon>Metazoa</taxon>
        <taxon>Ecdysozoa</taxon>
        <taxon>Arthropoda</taxon>
        <taxon>Chelicerata</taxon>
        <taxon>Arachnida</taxon>
        <taxon>Acari</taxon>
        <taxon>Parasitiformes</taxon>
        <taxon>Ixodida</taxon>
        <taxon>Ixodoidea</taxon>
        <taxon>Ixodidae</taxon>
        <taxon>Hyalomminae</taxon>
        <taxon>Hyalomma</taxon>
    </lineage>
</organism>
<sequence>MDVENYRFVDGLWMHNFIPESILRTAFSYRPRPDDVFVVTYPKSGTTWIQYLVLSIFNKGEPPKTRVECSLASPFLELMGAEAAERMPRPGILKTHLPFDKVPYSDQAKYIYVARNPYDVCVSFYYHMKGFTPKTVTDVSFERFHELFVSDKLSWGPYFGHLIPWYNKRSCPNILFFTYEQARKDIALWALKIADFLGTKYGDELRQDAALLRNVLDSCSITNMRRVFGSSTRGVLKDLLDLPPEKALRSLDVYRNTKIIVETHESEIFIRKGTVGDWKAHFTTDQIQKTKAWIAKNNQGSDVMKLWSDVDLP</sequence>
<proteinExistence type="predicted"/>
<dbReference type="EMBL" id="CM023487">
    <property type="protein sequence ID" value="KAH6926195.1"/>
    <property type="molecule type" value="Genomic_DNA"/>
</dbReference>
<dbReference type="Proteomes" id="UP000821845">
    <property type="component" value="Chromosome 7"/>
</dbReference>
<name>A0ACB7RVH0_HYAAI</name>
<gene>
    <name evidence="1" type="ORF">HPB50_015807</name>
</gene>
<evidence type="ECO:0000313" key="1">
    <source>
        <dbReference type="EMBL" id="KAH6926195.1"/>
    </source>
</evidence>
<evidence type="ECO:0000313" key="2">
    <source>
        <dbReference type="Proteomes" id="UP000821845"/>
    </source>
</evidence>
<reference evidence="1" key="1">
    <citation type="submission" date="2020-05" db="EMBL/GenBank/DDBJ databases">
        <title>Large-scale comparative analyses of tick genomes elucidate their genetic diversity and vector capacities.</title>
        <authorList>
            <person name="Jia N."/>
            <person name="Wang J."/>
            <person name="Shi W."/>
            <person name="Du L."/>
            <person name="Sun Y."/>
            <person name="Zhan W."/>
            <person name="Jiang J."/>
            <person name="Wang Q."/>
            <person name="Zhang B."/>
            <person name="Ji P."/>
            <person name="Sakyi L.B."/>
            <person name="Cui X."/>
            <person name="Yuan T."/>
            <person name="Jiang B."/>
            <person name="Yang W."/>
            <person name="Lam T.T.-Y."/>
            <person name="Chang Q."/>
            <person name="Ding S."/>
            <person name="Wang X."/>
            <person name="Zhu J."/>
            <person name="Ruan X."/>
            <person name="Zhao L."/>
            <person name="Wei J."/>
            <person name="Que T."/>
            <person name="Du C."/>
            <person name="Cheng J."/>
            <person name="Dai P."/>
            <person name="Han X."/>
            <person name="Huang E."/>
            <person name="Gao Y."/>
            <person name="Liu J."/>
            <person name="Shao H."/>
            <person name="Ye R."/>
            <person name="Li L."/>
            <person name="Wei W."/>
            <person name="Wang X."/>
            <person name="Wang C."/>
            <person name="Yang T."/>
            <person name="Huo Q."/>
            <person name="Li W."/>
            <person name="Guo W."/>
            <person name="Chen H."/>
            <person name="Zhou L."/>
            <person name="Ni X."/>
            <person name="Tian J."/>
            <person name="Zhou Y."/>
            <person name="Sheng Y."/>
            <person name="Liu T."/>
            <person name="Pan Y."/>
            <person name="Xia L."/>
            <person name="Li J."/>
            <person name="Zhao F."/>
            <person name="Cao W."/>
        </authorList>
    </citation>
    <scope>NUCLEOTIDE SEQUENCE</scope>
    <source>
        <strain evidence="1">Hyas-2018</strain>
    </source>
</reference>
<comment type="caution">
    <text evidence="1">The sequence shown here is derived from an EMBL/GenBank/DDBJ whole genome shotgun (WGS) entry which is preliminary data.</text>
</comment>
<keyword evidence="2" id="KW-1185">Reference proteome</keyword>
<accession>A0ACB7RVH0</accession>
<protein>
    <submittedName>
        <fullName evidence="1">Uncharacterized protein</fullName>
    </submittedName>
</protein>